<organism evidence="2 3">
    <name type="scientific">Nibrella viscosa</name>
    <dbReference type="NCBI Taxonomy" id="1084524"/>
    <lineage>
        <taxon>Bacteria</taxon>
        <taxon>Pseudomonadati</taxon>
        <taxon>Bacteroidota</taxon>
        <taxon>Cytophagia</taxon>
        <taxon>Cytophagales</taxon>
        <taxon>Spirosomataceae</taxon>
        <taxon>Nibrella</taxon>
    </lineage>
</organism>
<gene>
    <name evidence="2" type="ORF">GCM10023187_36640</name>
</gene>
<sequence length="133" mass="14101">MLYAAILGLVGFVTSLGAHIIAVNLPVYANQAGIGLTLIGLLIAVFAFAEIAAKPVFNWIGDRNSMKMTLMLGPLAGYWADCMPVTVTIRLGLLLSASTLLAIPFVAGLSLLLVALPAHSWEPLWVLRVLSKS</sequence>
<name>A0ABP8KPM4_9BACT</name>
<evidence type="ECO:0000256" key="1">
    <source>
        <dbReference type="SAM" id="Phobius"/>
    </source>
</evidence>
<dbReference type="Proteomes" id="UP001500936">
    <property type="component" value="Unassembled WGS sequence"/>
</dbReference>
<feature type="transmembrane region" description="Helical" evidence="1">
    <location>
        <begin position="99"/>
        <end position="118"/>
    </location>
</feature>
<dbReference type="EMBL" id="BAABHB010000008">
    <property type="protein sequence ID" value="GAA4411185.1"/>
    <property type="molecule type" value="Genomic_DNA"/>
</dbReference>
<accession>A0ABP8KPM4</accession>
<evidence type="ECO:0000313" key="3">
    <source>
        <dbReference type="Proteomes" id="UP001500936"/>
    </source>
</evidence>
<dbReference type="Gene3D" id="1.20.1250.20">
    <property type="entry name" value="MFS general substrate transporter like domains"/>
    <property type="match status" value="1"/>
</dbReference>
<evidence type="ECO:0008006" key="4">
    <source>
        <dbReference type="Google" id="ProtNLM"/>
    </source>
</evidence>
<keyword evidence="1" id="KW-0812">Transmembrane</keyword>
<keyword evidence="1" id="KW-0472">Membrane</keyword>
<protein>
    <recommendedName>
        <fullName evidence="4">Major Facilitator Superfamily protein</fullName>
    </recommendedName>
</protein>
<keyword evidence="3" id="KW-1185">Reference proteome</keyword>
<dbReference type="SUPFAM" id="SSF103473">
    <property type="entry name" value="MFS general substrate transporter"/>
    <property type="match status" value="1"/>
</dbReference>
<proteinExistence type="predicted"/>
<dbReference type="InterPro" id="IPR036259">
    <property type="entry name" value="MFS_trans_sf"/>
</dbReference>
<reference evidence="3" key="1">
    <citation type="journal article" date="2019" name="Int. J. Syst. Evol. Microbiol.">
        <title>The Global Catalogue of Microorganisms (GCM) 10K type strain sequencing project: providing services to taxonomists for standard genome sequencing and annotation.</title>
        <authorList>
            <consortium name="The Broad Institute Genomics Platform"/>
            <consortium name="The Broad Institute Genome Sequencing Center for Infectious Disease"/>
            <person name="Wu L."/>
            <person name="Ma J."/>
        </authorList>
    </citation>
    <scope>NUCLEOTIDE SEQUENCE [LARGE SCALE GENOMIC DNA]</scope>
    <source>
        <strain evidence="3">JCM 17925</strain>
    </source>
</reference>
<keyword evidence="1" id="KW-1133">Transmembrane helix</keyword>
<evidence type="ECO:0000313" key="2">
    <source>
        <dbReference type="EMBL" id="GAA4411185.1"/>
    </source>
</evidence>
<comment type="caution">
    <text evidence="2">The sequence shown here is derived from an EMBL/GenBank/DDBJ whole genome shotgun (WGS) entry which is preliminary data.</text>
</comment>